<accession>M4BLE5</accession>
<dbReference type="EMBL" id="JH598381">
    <property type="status" value="NOT_ANNOTATED_CDS"/>
    <property type="molecule type" value="Genomic_DNA"/>
</dbReference>
<feature type="compositionally biased region" description="Polar residues" evidence="1">
    <location>
        <begin position="46"/>
        <end position="55"/>
    </location>
</feature>
<feature type="compositionally biased region" description="Polar residues" evidence="1">
    <location>
        <begin position="66"/>
        <end position="75"/>
    </location>
</feature>
<protein>
    <submittedName>
        <fullName evidence="2">Uncharacterized protein</fullName>
    </submittedName>
</protein>
<feature type="region of interest" description="Disordered" evidence="1">
    <location>
        <begin position="1"/>
        <end position="82"/>
    </location>
</feature>
<reference evidence="3" key="1">
    <citation type="journal article" date="2010" name="Science">
        <title>Signatures of adaptation to obligate biotrophy in the Hyaloperonospora arabidopsidis genome.</title>
        <authorList>
            <person name="Baxter L."/>
            <person name="Tripathy S."/>
            <person name="Ishaque N."/>
            <person name="Boot N."/>
            <person name="Cabral A."/>
            <person name="Kemen E."/>
            <person name="Thines M."/>
            <person name="Ah-Fong A."/>
            <person name="Anderson R."/>
            <person name="Badejoko W."/>
            <person name="Bittner-Eddy P."/>
            <person name="Boore J.L."/>
            <person name="Chibucos M.C."/>
            <person name="Coates M."/>
            <person name="Dehal P."/>
            <person name="Delehaunty K."/>
            <person name="Dong S."/>
            <person name="Downton P."/>
            <person name="Dumas B."/>
            <person name="Fabro G."/>
            <person name="Fronick C."/>
            <person name="Fuerstenberg S.I."/>
            <person name="Fulton L."/>
            <person name="Gaulin E."/>
            <person name="Govers F."/>
            <person name="Hughes L."/>
            <person name="Humphray S."/>
            <person name="Jiang R.H."/>
            <person name="Judelson H."/>
            <person name="Kamoun S."/>
            <person name="Kyung K."/>
            <person name="Meijer H."/>
            <person name="Minx P."/>
            <person name="Morris P."/>
            <person name="Nelson J."/>
            <person name="Phuntumart V."/>
            <person name="Qutob D."/>
            <person name="Rehmany A."/>
            <person name="Rougon-Cardoso A."/>
            <person name="Ryden P."/>
            <person name="Torto-Alalibo T."/>
            <person name="Studholme D."/>
            <person name="Wang Y."/>
            <person name="Win J."/>
            <person name="Wood J."/>
            <person name="Clifton S.W."/>
            <person name="Rogers J."/>
            <person name="Van den Ackerveken G."/>
            <person name="Jones J.D."/>
            <person name="McDowell J.M."/>
            <person name="Beynon J."/>
            <person name="Tyler B.M."/>
        </authorList>
    </citation>
    <scope>NUCLEOTIDE SEQUENCE [LARGE SCALE GENOMIC DNA]</scope>
    <source>
        <strain evidence="3">Emoy2</strain>
    </source>
</reference>
<dbReference type="VEuPathDB" id="FungiDB:HpaG807230"/>
<keyword evidence="3" id="KW-1185">Reference proteome</keyword>
<organism evidence="2 3">
    <name type="scientific">Hyaloperonospora arabidopsidis (strain Emoy2)</name>
    <name type="common">Downy mildew agent</name>
    <name type="synonym">Peronospora arabidopsidis</name>
    <dbReference type="NCBI Taxonomy" id="559515"/>
    <lineage>
        <taxon>Eukaryota</taxon>
        <taxon>Sar</taxon>
        <taxon>Stramenopiles</taxon>
        <taxon>Oomycota</taxon>
        <taxon>Peronosporomycetes</taxon>
        <taxon>Peronosporales</taxon>
        <taxon>Peronosporaceae</taxon>
        <taxon>Hyaloperonospora</taxon>
    </lineage>
</organism>
<evidence type="ECO:0000313" key="3">
    <source>
        <dbReference type="Proteomes" id="UP000011713"/>
    </source>
</evidence>
<proteinExistence type="predicted"/>
<dbReference type="HOGENOM" id="CLU_1790628_0_0_1"/>
<dbReference type="AlphaFoldDB" id="M4BLE5"/>
<evidence type="ECO:0000256" key="1">
    <source>
        <dbReference type="SAM" id="MobiDB-lite"/>
    </source>
</evidence>
<dbReference type="Proteomes" id="UP000011713">
    <property type="component" value="Unassembled WGS sequence"/>
</dbReference>
<name>M4BLE5_HYAAE</name>
<dbReference type="InParanoid" id="M4BLE5"/>
<reference evidence="2" key="2">
    <citation type="submission" date="2015-06" db="UniProtKB">
        <authorList>
            <consortium name="EnsemblProtists"/>
        </authorList>
    </citation>
    <scope>IDENTIFICATION</scope>
    <source>
        <strain evidence="2">Emoy2</strain>
    </source>
</reference>
<evidence type="ECO:0000313" key="2">
    <source>
        <dbReference type="EnsemblProtists" id="HpaP807230"/>
    </source>
</evidence>
<sequence>MSVRGPNSPMPDRGEAECASGTANQSRAPSRSPEGTHMNVGAPSVDTPSPKSSSPAGVWDPARVSTLRQSFQPHASAQKVLAETDVCPRAALESEEHEHRILYECARGEYCYRMDGLQRDTSSAEEQTLMAWLKGESAATTKVCH</sequence>
<dbReference type="EnsemblProtists" id="HpaT807230">
    <property type="protein sequence ID" value="HpaP807230"/>
    <property type="gene ID" value="HpaG807230"/>
</dbReference>